<reference evidence="1 2" key="1">
    <citation type="journal article" date="2018" name="J. Allergy Clin. Immunol.">
        <title>High-quality assembly of Dermatophagoides pteronyssinus genome and transcriptome reveals a wide range of novel allergens.</title>
        <authorList>
            <person name="Liu X.Y."/>
            <person name="Yang K.Y."/>
            <person name="Wang M.Q."/>
            <person name="Kwok J.S."/>
            <person name="Zeng X."/>
            <person name="Yang Z."/>
            <person name="Xiao X.J."/>
            <person name="Lau C.P."/>
            <person name="Li Y."/>
            <person name="Huang Z.M."/>
            <person name="Ba J.G."/>
            <person name="Yim A.K."/>
            <person name="Ouyang C.Y."/>
            <person name="Ngai S.M."/>
            <person name="Chan T.F."/>
            <person name="Leung E.L."/>
            <person name="Liu L."/>
            <person name="Liu Z.G."/>
            <person name="Tsui S.K."/>
        </authorList>
    </citation>
    <scope>NUCLEOTIDE SEQUENCE [LARGE SCALE GENOMIC DNA]</scope>
    <source>
        <strain evidence="1">Derp</strain>
    </source>
</reference>
<sequence length="64" mass="7449">MLIQLVLHLLQTLLNDDDMLIQLNVNNMESVHLIHINDYYHHKFLPKHLILPSSINNDGLIVPL</sequence>
<dbReference type="Proteomes" id="UP000887458">
    <property type="component" value="Unassembled WGS sequence"/>
</dbReference>
<reference evidence="1 2" key="2">
    <citation type="journal article" date="2022" name="Mol. Biol. Evol.">
        <title>Comparative Genomics Reveals Insights into the Divergent Evolution of Astigmatic Mites and Household Pest Adaptations.</title>
        <authorList>
            <person name="Xiong Q."/>
            <person name="Wan A.T."/>
            <person name="Liu X."/>
            <person name="Fung C.S."/>
            <person name="Xiao X."/>
            <person name="Malainual N."/>
            <person name="Hou J."/>
            <person name="Wang L."/>
            <person name="Wang M."/>
            <person name="Yang K.Y."/>
            <person name="Cui Y."/>
            <person name="Leung E.L."/>
            <person name="Nong W."/>
            <person name="Shin S.K."/>
            <person name="Au S.W."/>
            <person name="Jeong K.Y."/>
            <person name="Chew F.T."/>
            <person name="Hui J.H."/>
            <person name="Leung T.F."/>
            <person name="Tungtrongchitr A."/>
            <person name="Zhong N."/>
            <person name="Liu Z."/>
            <person name="Tsui S.K."/>
        </authorList>
    </citation>
    <scope>NUCLEOTIDE SEQUENCE [LARGE SCALE GENOMIC DNA]</scope>
    <source>
        <strain evidence="1">Derp</strain>
    </source>
</reference>
<protein>
    <submittedName>
        <fullName evidence="1">Uncharacterized protein</fullName>
    </submittedName>
</protein>
<proteinExistence type="predicted"/>
<accession>A0ABQ8JG19</accession>
<gene>
    <name evidence="1" type="ORF">DERP_008967</name>
</gene>
<comment type="caution">
    <text evidence="1">The sequence shown here is derived from an EMBL/GenBank/DDBJ whole genome shotgun (WGS) entry which is preliminary data.</text>
</comment>
<keyword evidence="2" id="KW-1185">Reference proteome</keyword>
<dbReference type="EMBL" id="NJHN03000039">
    <property type="protein sequence ID" value="KAH9421566.1"/>
    <property type="molecule type" value="Genomic_DNA"/>
</dbReference>
<evidence type="ECO:0000313" key="2">
    <source>
        <dbReference type="Proteomes" id="UP000887458"/>
    </source>
</evidence>
<evidence type="ECO:0000313" key="1">
    <source>
        <dbReference type="EMBL" id="KAH9421566.1"/>
    </source>
</evidence>
<organism evidence="1 2">
    <name type="scientific">Dermatophagoides pteronyssinus</name>
    <name type="common">European house dust mite</name>
    <dbReference type="NCBI Taxonomy" id="6956"/>
    <lineage>
        <taxon>Eukaryota</taxon>
        <taxon>Metazoa</taxon>
        <taxon>Ecdysozoa</taxon>
        <taxon>Arthropoda</taxon>
        <taxon>Chelicerata</taxon>
        <taxon>Arachnida</taxon>
        <taxon>Acari</taxon>
        <taxon>Acariformes</taxon>
        <taxon>Sarcoptiformes</taxon>
        <taxon>Astigmata</taxon>
        <taxon>Psoroptidia</taxon>
        <taxon>Analgoidea</taxon>
        <taxon>Pyroglyphidae</taxon>
        <taxon>Dermatophagoidinae</taxon>
        <taxon>Dermatophagoides</taxon>
    </lineage>
</organism>
<name>A0ABQ8JG19_DERPT</name>